<protein>
    <submittedName>
        <fullName evidence="9">Rod shape-determining protein MreD</fullName>
    </submittedName>
</protein>
<gene>
    <name evidence="9" type="primary">mreD</name>
    <name evidence="9" type="ORF">DHL47_06345</name>
</gene>
<keyword evidence="10" id="KW-1185">Reference proteome</keyword>
<keyword evidence="4 8" id="KW-0812">Transmembrane</keyword>
<dbReference type="RefSeq" id="WP_209551241.1">
    <property type="nucleotide sequence ID" value="NZ_QFAY01000011.1"/>
</dbReference>
<comment type="similarity">
    <text evidence="2">Belongs to the MreD family.</text>
</comment>
<evidence type="ECO:0000313" key="9">
    <source>
        <dbReference type="EMBL" id="MBP2620947.1"/>
    </source>
</evidence>
<evidence type="ECO:0000256" key="7">
    <source>
        <dbReference type="ARBA" id="ARBA00023136"/>
    </source>
</evidence>
<keyword evidence="5" id="KW-0133">Cell shape</keyword>
<evidence type="ECO:0000256" key="8">
    <source>
        <dbReference type="SAM" id="Phobius"/>
    </source>
</evidence>
<sequence length="166" mass="18767">MRTIKENILTPFILFFVLLIDGQLSTFLTGLFPLGWNLVSHFILIFMIFVSINLPKNYNIVLFLGLGIIYDVYYFHTVGIALILFPVLSFLVCQAGSVMLLNRGTRFLSVITAIFLFELISFAAAVILGMATVSLQIFVIYSLVPTLLLNSLILLLFQPMFEKVYL</sequence>
<evidence type="ECO:0000256" key="3">
    <source>
        <dbReference type="ARBA" id="ARBA00022475"/>
    </source>
</evidence>
<feature type="transmembrane region" description="Helical" evidence="8">
    <location>
        <begin position="137"/>
        <end position="157"/>
    </location>
</feature>
<evidence type="ECO:0000256" key="4">
    <source>
        <dbReference type="ARBA" id="ARBA00022692"/>
    </source>
</evidence>
<evidence type="ECO:0000256" key="5">
    <source>
        <dbReference type="ARBA" id="ARBA00022960"/>
    </source>
</evidence>
<dbReference type="InterPro" id="IPR007227">
    <property type="entry name" value="Cell_shape_determining_MreD"/>
</dbReference>
<keyword evidence="6 8" id="KW-1133">Transmembrane helix</keyword>
<proteinExistence type="inferred from homology"/>
<dbReference type="NCBIfam" id="TIGR03426">
    <property type="entry name" value="shape_MreD"/>
    <property type="match status" value="1"/>
</dbReference>
<feature type="transmembrane region" description="Helical" evidence="8">
    <location>
        <begin position="59"/>
        <end position="76"/>
    </location>
</feature>
<feature type="transmembrane region" description="Helical" evidence="8">
    <location>
        <begin position="82"/>
        <end position="101"/>
    </location>
</feature>
<reference evidence="9 10" key="1">
    <citation type="submission" date="2018-05" db="EMBL/GenBank/DDBJ databases">
        <title>Draft genome sequence of Streptococcus panodentis CCUG 70867T.</title>
        <authorList>
            <person name="Salva-Serra F."/>
            <person name="Mendez V."/>
            <person name="Jaen-Luchoro D."/>
            <person name="Gonzales-Siles L."/>
            <person name="Karlsson R."/>
            <person name="Engstrom-Jakobsson H."/>
            <person name="Busquets A."/>
            <person name="Gomila M."/>
            <person name="Pineiro-Iglesias B."/>
            <person name="Bennasar-Figueras A."/>
            <person name="Seeger M."/>
            <person name="Moore E."/>
        </authorList>
    </citation>
    <scope>NUCLEOTIDE SEQUENCE [LARGE SCALE GENOMIC DNA]</scope>
    <source>
        <strain evidence="9 10">CCUG 70867</strain>
    </source>
</reference>
<accession>A0ABS5AWJ1</accession>
<feature type="transmembrane region" description="Helical" evidence="8">
    <location>
        <begin position="34"/>
        <end position="52"/>
    </location>
</feature>
<feature type="transmembrane region" description="Helical" evidence="8">
    <location>
        <begin position="108"/>
        <end position="131"/>
    </location>
</feature>
<keyword evidence="3" id="KW-1003">Cell membrane</keyword>
<organism evidence="9 10">
    <name type="scientific">Streptococcus panodentis</name>
    <dbReference type="NCBI Taxonomy" id="1581472"/>
    <lineage>
        <taxon>Bacteria</taxon>
        <taxon>Bacillati</taxon>
        <taxon>Bacillota</taxon>
        <taxon>Bacilli</taxon>
        <taxon>Lactobacillales</taxon>
        <taxon>Streptococcaceae</taxon>
        <taxon>Streptococcus</taxon>
    </lineage>
</organism>
<name>A0ABS5AWJ1_9STRE</name>
<evidence type="ECO:0000256" key="2">
    <source>
        <dbReference type="ARBA" id="ARBA00007776"/>
    </source>
</evidence>
<comment type="subcellular location">
    <subcellularLocation>
        <location evidence="1">Cell membrane</location>
        <topology evidence="1">Multi-pass membrane protein</topology>
    </subcellularLocation>
</comment>
<dbReference type="Pfam" id="PF04093">
    <property type="entry name" value="MreD"/>
    <property type="match status" value="1"/>
</dbReference>
<evidence type="ECO:0000313" key="10">
    <source>
        <dbReference type="Proteomes" id="UP001519349"/>
    </source>
</evidence>
<comment type="caution">
    <text evidence="9">The sequence shown here is derived from an EMBL/GenBank/DDBJ whole genome shotgun (WGS) entry which is preliminary data.</text>
</comment>
<evidence type="ECO:0000256" key="6">
    <source>
        <dbReference type="ARBA" id="ARBA00022989"/>
    </source>
</evidence>
<evidence type="ECO:0000256" key="1">
    <source>
        <dbReference type="ARBA" id="ARBA00004651"/>
    </source>
</evidence>
<feature type="transmembrane region" description="Helical" evidence="8">
    <location>
        <begin position="7"/>
        <end position="28"/>
    </location>
</feature>
<keyword evidence="7 8" id="KW-0472">Membrane</keyword>
<dbReference type="EMBL" id="QFAY01000011">
    <property type="protein sequence ID" value="MBP2620947.1"/>
    <property type="molecule type" value="Genomic_DNA"/>
</dbReference>
<dbReference type="Proteomes" id="UP001519349">
    <property type="component" value="Unassembled WGS sequence"/>
</dbReference>